<evidence type="ECO:0000313" key="2">
    <source>
        <dbReference type="Proteomes" id="UP001060085"/>
    </source>
</evidence>
<protein>
    <submittedName>
        <fullName evidence="1">Uncharacterized protein</fullName>
    </submittedName>
</protein>
<organism evidence="1 2">
    <name type="scientific">Catharanthus roseus</name>
    <name type="common">Madagascar periwinkle</name>
    <name type="synonym">Vinca rosea</name>
    <dbReference type="NCBI Taxonomy" id="4058"/>
    <lineage>
        <taxon>Eukaryota</taxon>
        <taxon>Viridiplantae</taxon>
        <taxon>Streptophyta</taxon>
        <taxon>Embryophyta</taxon>
        <taxon>Tracheophyta</taxon>
        <taxon>Spermatophyta</taxon>
        <taxon>Magnoliopsida</taxon>
        <taxon>eudicotyledons</taxon>
        <taxon>Gunneridae</taxon>
        <taxon>Pentapetalae</taxon>
        <taxon>asterids</taxon>
        <taxon>lamiids</taxon>
        <taxon>Gentianales</taxon>
        <taxon>Apocynaceae</taxon>
        <taxon>Rauvolfioideae</taxon>
        <taxon>Vinceae</taxon>
        <taxon>Catharanthinae</taxon>
        <taxon>Catharanthus</taxon>
    </lineage>
</organism>
<name>A0ACC0BT65_CATRO</name>
<dbReference type="EMBL" id="CM044702">
    <property type="protein sequence ID" value="KAI5675871.1"/>
    <property type="molecule type" value="Genomic_DNA"/>
</dbReference>
<comment type="caution">
    <text evidence="1">The sequence shown here is derived from an EMBL/GenBank/DDBJ whole genome shotgun (WGS) entry which is preliminary data.</text>
</comment>
<proteinExistence type="predicted"/>
<keyword evidence="2" id="KW-1185">Reference proteome</keyword>
<sequence>MDMCEKIDSNITLIRQHIQNVLTRMRSKEAQLNAIQESLAEQSKGLDLMRKSVEERVKKVEKKEKELKDFQSIWVKDLEVKKEAIKGREEKLNEQEKLIQGVFEKIELERGKIEGIQKFIDGRFDEISQKERILDEKLERYNEEIQLRENSFSSREKELVAREKELEAREKFLSSKMEQIYFKEKLIEFRKIIWDLKTPEKDVQEAESEDFKRKRGRTKEEDFGSTEKVLALRNDLNQENDLVHNGIPKSSTKKSSKRGRALQNEMELKVLYLKTEEVVGKTEDFDTSKGKDSKFKRNRRGGRRGKKNHEPVQVHCPSPRIYTFSEFYDFEKDRKVYFPGQIWACYNEVDGMPRTYVTILEKSAQGLKGGTLVFDPTCLEIDRKGKDFPSPGCGKFINEGSEIISNPGDKLSHQMVSESCSSVEYLIYPRNGEIWALFKAGEIGSSFSGSYKYEIVEVLSDFAESSSIRVTYLKKIRGYLSIFEKTTEGSPFSIWPNELFKFSHRICAYQMNGTEREGISKGSFELDPAALPGEFC</sequence>
<reference evidence="2" key="1">
    <citation type="journal article" date="2023" name="Nat. Plants">
        <title>Single-cell RNA sequencing provides a high-resolution roadmap for understanding the multicellular compartmentation of specialized metabolism.</title>
        <authorList>
            <person name="Sun S."/>
            <person name="Shen X."/>
            <person name="Li Y."/>
            <person name="Li Y."/>
            <person name="Wang S."/>
            <person name="Li R."/>
            <person name="Zhang H."/>
            <person name="Shen G."/>
            <person name="Guo B."/>
            <person name="Wei J."/>
            <person name="Xu J."/>
            <person name="St-Pierre B."/>
            <person name="Chen S."/>
            <person name="Sun C."/>
        </authorList>
    </citation>
    <scope>NUCLEOTIDE SEQUENCE [LARGE SCALE GENOMIC DNA]</scope>
</reference>
<evidence type="ECO:0000313" key="1">
    <source>
        <dbReference type="EMBL" id="KAI5675871.1"/>
    </source>
</evidence>
<gene>
    <name evidence="1" type="ORF">M9H77_06821</name>
</gene>
<accession>A0ACC0BT65</accession>
<dbReference type="Proteomes" id="UP001060085">
    <property type="component" value="Linkage Group LG02"/>
</dbReference>